<reference evidence="1" key="1">
    <citation type="submission" date="2023-04" db="EMBL/GenBank/DDBJ databases">
        <title>Draft Genome sequencing of Naganishia species isolated from polar environments using Oxford Nanopore Technology.</title>
        <authorList>
            <person name="Leo P."/>
            <person name="Venkateswaran K."/>
        </authorList>
    </citation>
    <scope>NUCLEOTIDE SEQUENCE</scope>
    <source>
        <strain evidence="1">MNA-CCFEE 5425</strain>
    </source>
</reference>
<gene>
    <name evidence="1" type="ORF">QFC22_006189</name>
</gene>
<name>A0ACC2WM15_9TREE</name>
<sequence length="484" mass="53654">MNGQLDGLAKGSANHPNQQNRVWAQHLADAALAQPQDSSQEDEALPTDVLVVVAELLAGDGNLKTLANLNITGRHIHEGTVPVLYETVIFANEKAVDSFVRNAKPTVWKYVKFLFVTGTDLALLRRHLPKQPQEDPPSLDDLLTTSFPRLTVFGSIDPTSPVPSRNHNRSLHLTLYKPFKLDDLLGPCIPNESQEDGVGITFFGTRFLRGAVTEGPNRIEPDLLGDIVALSVRPGAFILNDLAVGMDGWHATFSGIDFRLDIVEEVDQPGVVDTLRTVMDHLALYASKEMVEKKRDVQLKVKCTPRVLEKIIEMYEARPCFLNFEVDLTASVTEADMQRYLLAFGSAYQQHWSTHARHPVNGQIFLAIQAPAPALDPSWWREYNLANDSEAEHMWMQWHGDGHYGIDDNDFDEGHMENADANDDEPAGPVVRDTEPSGFALTLSQNLMCRDRHQDGELIWSRSYHVAAPPPAAPTNGHQGGSGP</sequence>
<proteinExistence type="predicted"/>
<dbReference type="EMBL" id="JASBWU010000024">
    <property type="protein sequence ID" value="KAJ9112687.1"/>
    <property type="molecule type" value="Genomic_DNA"/>
</dbReference>
<dbReference type="Proteomes" id="UP001243375">
    <property type="component" value="Unassembled WGS sequence"/>
</dbReference>
<evidence type="ECO:0000313" key="2">
    <source>
        <dbReference type="Proteomes" id="UP001243375"/>
    </source>
</evidence>
<protein>
    <submittedName>
        <fullName evidence="1">Uncharacterized protein</fullName>
    </submittedName>
</protein>
<accession>A0ACC2WM15</accession>
<evidence type="ECO:0000313" key="1">
    <source>
        <dbReference type="EMBL" id="KAJ9112687.1"/>
    </source>
</evidence>
<organism evidence="1 2">
    <name type="scientific">Naganishia vaughanmartiniae</name>
    <dbReference type="NCBI Taxonomy" id="1424756"/>
    <lineage>
        <taxon>Eukaryota</taxon>
        <taxon>Fungi</taxon>
        <taxon>Dikarya</taxon>
        <taxon>Basidiomycota</taxon>
        <taxon>Agaricomycotina</taxon>
        <taxon>Tremellomycetes</taxon>
        <taxon>Filobasidiales</taxon>
        <taxon>Filobasidiaceae</taxon>
        <taxon>Naganishia</taxon>
    </lineage>
</organism>
<keyword evidence="2" id="KW-1185">Reference proteome</keyword>
<comment type="caution">
    <text evidence="1">The sequence shown here is derived from an EMBL/GenBank/DDBJ whole genome shotgun (WGS) entry which is preliminary data.</text>
</comment>